<keyword evidence="7" id="KW-0547">Nucleotide-binding</keyword>
<evidence type="ECO:0000313" key="10">
    <source>
        <dbReference type="EMBL" id="KAK4154598.1"/>
    </source>
</evidence>
<keyword evidence="4" id="KW-0554">One-carbon metabolism</keyword>
<dbReference type="GO" id="GO:0005524">
    <property type="term" value="F:ATP binding"/>
    <property type="evidence" value="ECO:0007669"/>
    <property type="project" value="UniProtKB-KW"/>
</dbReference>
<evidence type="ECO:0000256" key="9">
    <source>
        <dbReference type="ARBA" id="ARBA00022842"/>
    </source>
</evidence>
<dbReference type="EC" id="6.3.2.12" evidence="3"/>
<evidence type="ECO:0000256" key="5">
    <source>
        <dbReference type="ARBA" id="ARBA00022598"/>
    </source>
</evidence>
<organism evidence="10 11">
    <name type="scientific">Chaetomidium leptoderma</name>
    <dbReference type="NCBI Taxonomy" id="669021"/>
    <lineage>
        <taxon>Eukaryota</taxon>
        <taxon>Fungi</taxon>
        <taxon>Dikarya</taxon>
        <taxon>Ascomycota</taxon>
        <taxon>Pezizomycotina</taxon>
        <taxon>Sordariomycetes</taxon>
        <taxon>Sordariomycetidae</taxon>
        <taxon>Sordariales</taxon>
        <taxon>Chaetomiaceae</taxon>
        <taxon>Chaetomidium</taxon>
    </lineage>
</organism>
<dbReference type="InterPro" id="IPR036565">
    <property type="entry name" value="Mur-like_cat_sf"/>
</dbReference>
<comment type="caution">
    <text evidence="10">The sequence shown here is derived from an EMBL/GenBank/DDBJ whole genome shotgun (WGS) entry which is preliminary data.</text>
</comment>
<dbReference type="InterPro" id="IPR036615">
    <property type="entry name" value="Mur_ligase_C_dom_sf"/>
</dbReference>
<dbReference type="PANTHER" id="PTHR11136:SF0">
    <property type="entry name" value="DIHYDROFOLATE SYNTHETASE-RELATED"/>
    <property type="match status" value="1"/>
</dbReference>
<name>A0AAN6ZY77_9PEZI</name>
<dbReference type="GO" id="GO:0005739">
    <property type="term" value="C:mitochondrion"/>
    <property type="evidence" value="ECO:0007669"/>
    <property type="project" value="TreeGrafter"/>
</dbReference>
<dbReference type="FunFam" id="3.90.190.20:FF:000010">
    <property type="entry name" value="Dihydrofolate synthetase"/>
    <property type="match status" value="1"/>
</dbReference>
<evidence type="ECO:0000256" key="6">
    <source>
        <dbReference type="ARBA" id="ARBA00022723"/>
    </source>
</evidence>
<dbReference type="SUPFAM" id="SSF53623">
    <property type="entry name" value="MurD-like peptide ligases, catalytic domain"/>
    <property type="match status" value="1"/>
</dbReference>
<evidence type="ECO:0000256" key="1">
    <source>
        <dbReference type="ARBA" id="ARBA00005150"/>
    </source>
</evidence>
<keyword evidence="9" id="KW-0460">Magnesium</keyword>
<dbReference type="PANTHER" id="PTHR11136">
    <property type="entry name" value="FOLYLPOLYGLUTAMATE SYNTHASE-RELATED"/>
    <property type="match status" value="1"/>
</dbReference>
<keyword evidence="11" id="KW-1185">Reference proteome</keyword>
<sequence>MIDLGLARVSRLVQHTPQTWKAIHVAGTNGKGSICAYLSAMLTASGLSCARFTSPHLVDRWDCIAINGKPVSEAVFRDAEDMVKQRDREDRIGATEFELLTATAFEIFHRQRVQYGVVEVGLGGRLDATNVLKQKAVTVLAKIGLDHQSFLGNTIEEIALQKAGIIRPGVPCVVDGSNQPSVLEVIKKHAREVGADLHFPSTTSVADSLASENFEPHQIQNLACAHMAFRLACPDQNRSLTHFLPAIKQMQWPGRLQKLNLQKITGRQQEVLLDGAHNPQSAQVLAHYVNRHLRSGGKPVTWVLAATQGKDMDGIFGLLLQPGDQIAAVRFGPVDGMPWVKPADPAELLGVAARHGGQEAASYNAEHDVKEALTWASQAAGDGPLVIAGSLYLVSSLLSHIITMPPSHLIIVCGHAIWLGGPKNGWDEAEWLIEGYKQGETPTFIEHIKAGVQLLSQDADAVLVFSGGPTRKETRLSEAQSYHNLARANAYFNLLPPLTDDDDNNDRIIILEERALDSYSNILFSLIAFWRHHHHAVWPARLTIVSHAFKRTRLVDGHCAAIGFPLDRVGFVGIDPPGVEGMMGLEAGAAAAAAATTVGGEIEGEEEEEEKKKKAEAMRGVQLTMGLWAEDPHGVGEALAGKRRGRNCWGVHQRLFLDGEERLRSGVDVRVLEDGSEVLVEGGRRPWGRVSTETPPVQFTK</sequence>
<keyword evidence="5" id="KW-0436">Ligase</keyword>
<dbReference type="GO" id="GO:0046872">
    <property type="term" value="F:metal ion binding"/>
    <property type="evidence" value="ECO:0007669"/>
    <property type="project" value="UniProtKB-KW"/>
</dbReference>
<reference evidence="10" key="2">
    <citation type="submission" date="2023-05" db="EMBL/GenBank/DDBJ databases">
        <authorList>
            <consortium name="Lawrence Berkeley National Laboratory"/>
            <person name="Steindorff A."/>
            <person name="Hensen N."/>
            <person name="Bonometti L."/>
            <person name="Westerberg I."/>
            <person name="Brannstrom I.O."/>
            <person name="Guillou S."/>
            <person name="Cros-Aarteil S."/>
            <person name="Calhoun S."/>
            <person name="Haridas S."/>
            <person name="Kuo A."/>
            <person name="Mondo S."/>
            <person name="Pangilinan J."/>
            <person name="Riley R."/>
            <person name="Labutti K."/>
            <person name="Andreopoulos B."/>
            <person name="Lipzen A."/>
            <person name="Chen C."/>
            <person name="Yanf M."/>
            <person name="Daum C."/>
            <person name="Ng V."/>
            <person name="Clum A."/>
            <person name="Ohm R."/>
            <person name="Martin F."/>
            <person name="Silar P."/>
            <person name="Natvig D."/>
            <person name="Lalanne C."/>
            <person name="Gautier V."/>
            <person name="Ament-Velasquez S.L."/>
            <person name="Kruys A."/>
            <person name="Hutchinson M.I."/>
            <person name="Powell A.J."/>
            <person name="Barry K."/>
            <person name="Miller A.N."/>
            <person name="Grigoriev I.V."/>
            <person name="Debuchy R."/>
            <person name="Gladieux P."/>
            <person name="Thoren M.H."/>
            <person name="Johannesson H."/>
        </authorList>
    </citation>
    <scope>NUCLEOTIDE SEQUENCE</scope>
    <source>
        <strain evidence="10">CBS 538.74</strain>
    </source>
</reference>
<dbReference type="GO" id="GO:0008841">
    <property type="term" value="F:dihydrofolate synthase activity"/>
    <property type="evidence" value="ECO:0007669"/>
    <property type="project" value="UniProtKB-EC"/>
</dbReference>
<dbReference type="PROSITE" id="PS01012">
    <property type="entry name" value="FOLYLPOLYGLU_SYNT_2"/>
    <property type="match status" value="1"/>
</dbReference>
<dbReference type="GO" id="GO:0006730">
    <property type="term" value="P:one-carbon metabolic process"/>
    <property type="evidence" value="ECO:0007669"/>
    <property type="project" value="UniProtKB-KW"/>
</dbReference>
<dbReference type="GO" id="GO:0005829">
    <property type="term" value="C:cytosol"/>
    <property type="evidence" value="ECO:0007669"/>
    <property type="project" value="TreeGrafter"/>
</dbReference>
<evidence type="ECO:0000256" key="2">
    <source>
        <dbReference type="ARBA" id="ARBA00008276"/>
    </source>
</evidence>
<protein>
    <recommendedName>
        <fullName evidence="3">dihydrofolate synthase</fullName>
        <ecNumber evidence="3">6.3.2.12</ecNumber>
    </recommendedName>
</protein>
<evidence type="ECO:0000313" key="11">
    <source>
        <dbReference type="Proteomes" id="UP001302745"/>
    </source>
</evidence>
<dbReference type="EMBL" id="MU856908">
    <property type="protein sequence ID" value="KAK4154598.1"/>
    <property type="molecule type" value="Genomic_DNA"/>
</dbReference>
<dbReference type="InterPro" id="IPR018109">
    <property type="entry name" value="Folylpolyglutamate_synth_CS"/>
</dbReference>
<accession>A0AAN6ZY77</accession>
<dbReference type="FunFam" id="3.40.1190.10:FF:000010">
    <property type="entry name" value="Dihydrofolate synthetase"/>
    <property type="match status" value="1"/>
</dbReference>
<dbReference type="NCBIfam" id="TIGR01499">
    <property type="entry name" value="folC"/>
    <property type="match status" value="1"/>
</dbReference>
<dbReference type="AlphaFoldDB" id="A0AAN6ZY77"/>
<evidence type="ECO:0000256" key="8">
    <source>
        <dbReference type="ARBA" id="ARBA00022840"/>
    </source>
</evidence>
<comment type="pathway">
    <text evidence="1">Cofactor biosynthesis; tetrahydrofolylpolyglutamate biosynthesis.</text>
</comment>
<proteinExistence type="inferred from homology"/>
<keyword evidence="8" id="KW-0067">ATP-binding</keyword>
<reference evidence="10" key="1">
    <citation type="journal article" date="2023" name="Mol. Phylogenet. Evol.">
        <title>Genome-scale phylogeny and comparative genomics of the fungal order Sordariales.</title>
        <authorList>
            <person name="Hensen N."/>
            <person name="Bonometti L."/>
            <person name="Westerberg I."/>
            <person name="Brannstrom I.O."/>
            <person name="Guillou S."/>
            <person name="Cros-Aarteil S."/>
            <person name="Calhoun S."/>
            <person name="Haridas S."/>
            <person name="Kuo A."/>
            <person name="Mondo S."/>
            <person name="Pangilinan J."/>
            <person name="Riley R."/>
            <person name="LaButti K."/>
            <person name="Andreopoulos B."/>
            <person name="Lipzen A."/>
            <person name="Chen C."/>
            <person name="Yan M."/>
            <person name="Daum C."/>
            <person name="Ng V."/>
            <person name="Clum A."/>
            <person name="Steindorff A."/>
            <person name="Ohm R.A."/>
            <person name="Martin F."/>
            <person name="Silar P."/>
            <person name="Natvig D.O."/>
            <person name="Lalanne C."/>
            <person name="Gautier V."/>
            <person name="Ament-Velasquez S.L."/>
            <person name="Kruys A."/>
            <person name="Hutchinson M.I."/>
            <person name="Powell A.J."/>
            <person name="Barry K."/>
            <person name="Miller A.N."/>
            <person name="Grigoriev I.V."/>
            <person name="Debuchy R."/>
            <person name="Gladieux P."/>
            <person name="Hiltunen Thoren M."/>
            <person name="Johannesson H."/>
        </authorList>
    </citation>
    <scope>NUCLEOTIDE SEQUENCE</scope>
    <source>
        <strain evidence="10">CBS 538.74</strain>
    </source>
</reference>
<dbReference type="Proteomes" id="UP001302745">
    <property type="component" value="Unassembled WGS sequence"/>
</dbReference>
<dbReference type="Gene3D" id="3.90.190.20">
    <property type="entry name" value="Mur ligase, C-terminal domain"/>
    <property type="match status" value="1"/>
</dbReference>
<evidence type="ECO:0000256" key="3">
    <source>
        <dbReference type="ARBA" id="ARBA00013023"/>
    </source>
</evidence>
<keyword evidence="6" id="KW-0479">Metal-binding</keyword>
<dbReference type="SUPFAM" id="SSF53244">
    <property type="entry name" value="MurD-like peptide ligases, peptide-binding domain"/>
    <property type="match status" value="1"/>
</dbReference>
<gene>
    <name evidence="10" type="ORF">C8A00DRAFT_42667</name>
</gene>
<dbReference type="InterPro" id="IPR001645">
    <property type="entry name" value="Folylpolyglutamate_synth"/>
</dbReference>
<evidence type="ECO:0000256" key="4">
    <source>
        <dbReference type="ARBA" id="ARBA00022563"/>
    </source>
</evidence>
<dbReference type="Gene3D" id="3.40.1190.10">
    <property type="entry name" value="Mur-like, catalytic domain"/>
    <property type="match status" value="1"/>
</dbReference>
<dbReference type="GO" id="GO:0004326">
    <property type="term" value="F:tetrahydrofolylpolyglutamate synthase activity"/>
    <property type="evidence" value="ECO:0007669"/>
    <property type="project" value="InterPro"/>
</dbReference>
<evidence type="ECO:0000256" key="7">
    <source>
        <dbReference type="ARBA" id="ARBA00022741"/>
    </source>
</evidence>
<comment type="similarity">
    <text evidence="2">Belongs to the folylpolyglutamate synthase family.</text>
</comment>